<evidence type="ECO:0000313" key="2">
    <source>
        <dbReference type="EMBL" id="ERI85863.1"/>
    </source>
</evidence>
<feature type="transmembrane region" description="Helical" evidence="1">
    <location>
        <begin position="202"/>
        <end position="222"/>
    </location>
</feature>
<dbReference type="RefSeq" id="WP_021644635.1">
    <property type="nucleotide sequence ID" value="NZ_KE993081.1"/>
</dbReference>
<evidence type="ECO:0008006" key="4">
    <source>
        <dbReference type="Google" id="ProtNLM"/>
    </source>
</evidence>
<comment type="caution">
    <text evidence="2">The sequence shown here is derived from an EMBL/GenBank/DDBJ whole genome shotgun (WGS) entry which is preliminary data.</text>
</comment>
<reference evidence="2 3" key="1">
    <citation type="submission" date="2013-08" db="EMBL/GenBank/DDBJ databases">
        <authorList>
            <person name="Weinstock G."/>
            <person name="Sodergren E."/>
            <person name="Wylie T."/>
            <person name="Fulton L."/>
            <person name="Fulton R."/>
            <person name="Fronick C."/>
            <person name="O'Laughlin M."/>
            <person name="Godfrey J."/>
            <person name="Miner T."/>
            <person name="Herter B."/>
            <person name="Appelbaum E."/>
            <person name="Cordes M."/>
            <person name="Lek S."/>
            <person name="Wollam A."/>
            <person name="Pepin K.H."/>
            <person name="Palsikar V.B."/>
            <person name="Mitreva M."/>
            <person name="Wilson R.K."/>
        </authorList>
    </citation>
    <scope>NUCLEOTIDE SEQUENCE [LARGE SCALE GENOMIC DNA]</scope>
    <source>
        <strain evidence="2 3">F0041</strain>
    </source>
</reference>
<feature type="transmembrane region" description="Helical" evidence="1">
    <location>
        <begin position="234"/>
        <end position="254"/>
    </location>
</feature>
<dbReference type="Proteomes" id="UP000016496">
    <property type="component" value="Unassembled WGS sequence"/>
</dbReference>
<protein>
    <recommendedName>
        <fullName evidence="4">DUF4271 domain-containing protein</fullName>
    </recommendedName>
</protein>
<sequence length="268" mass="31370">MREGMPDTLPLFYRDRFVSTDTLRLTEYKSVQERNPGFEGTPLPYSLRTDDNVALILLACFFLTSVALARGKKFLTQQINAFLLHRERTSIFDTSTAAEVRYLIVLVAQTCVLAGVSLLNYFHIVRPVLPERIPPLLLLGVYVGICLAYFLAKWVIYMFLGWIFFDKNKTGVWLESYFTLVYYLGFALFPYVLFLVYFELSLFKLVIFGTIIFFFTKILMLYKWIKLFSRQITDVFLLILYFCALEIMPCLLLYQSMIHINDLLLIKF</sequence>
<evidence type="ECO:0000256" key="1">
    <source>
        <dbReference type="SAM" id="Phobius"/>
    </source>
</evidence>
<accession>U2CP69</accession>
<organism evidence="2 3">
    <name type="scientific">Bacteroides pyogenes F0041</name>
    <dbReference type="NCBI Taxonomy" id="1321819"/>
    <lineage>
        <taxon>Bacteria</taxon>
        <taxon>Pseudomonadati</taxon>
        <taxon>Bacteroidota</taxon>
        <taxon>Bacteroidia</taxon>
        <taxon>Bacteroidales</taxon>
        <taxon>Bacteroidaceae</taxon>
        <taxon>Bacteroides</taxon>
    </lineage>
</organism>
<feature type="transmembrane region" description="Helical" evidence="1">
    <location>
        <begin position="136"/>
        <end position="165"/>
    </location>
</feature>
<keyword evidence="1" id="KW-0472">Membrane</keyword>
<evidence type="ECO:0000313" key="3">
    <source>
        <dbReference type="Proteomes" id="UP000016496"/>
    </source>
</evidence>
<dbReference type="AlphaFoldDB" id="U2CP69"/>
<proteinExistence type="predicted"/>
<feature type="transmembrane region" description="Helical" evidence="1">
    <location>
        <begin position="177"/>
        <end position="196"/>
    </location>
</feature>
<dbReference type="Pfam" id="PF14093">
    <property type="entry name" value="DUF4271"/>
    <property type="match status" value="1"/>
</dbReference>
<keyword evidence="1" id="KW-1133">Transmembrane helix</keyword>
<gene>
    <name evidence="2" type="ORF">HMPREF1981_01270</name>
</gene>
<dbReference type="InterPro" id="IPR025367">
    <property type="entry name" value="DUF4271"/>
</dbReference>
<keyword evidence="1" id="KW-0812">Transmembrane</keyword>
<dbReference type="EMBL" id="AWSV01000069">
    <property type="protein sequence ID" value="ERI85863.1"/>
    <property type="molecule type" value="Genomic_DNA"/>
</dbReference>
<name>U2CP69_9BACE</name>
<feature type="transmembrane region" description="Helical" evidence="1">
    <location>
        <begin position="102"/>
        <end position="124"/>
    </location>
</feature>
<dbReference type="HOGENOM" id="CLU_069603_0_0_10"/>
<dbReference type="PATRIC" id="fig|1321819.3.peg.1159"/>
<feature type="transmembrane region" description="Helical" evidence="1">
    <location>
        <begin position="52"/>
        <end position="69"/>
    </location>
</feature>